<keyword evidence="2" id="KW-1185">Reference proteome</keyword>
<organism evidence="1 2">
    <name type="scientific">Variovorax rhizosphaerae</name>
    <dbReference type="NCBI Taxonomy" id="1836200"/>
    <lineage>
        <taxon>Bacteria</taxon>
        <taxon>Pseudomonadati</taxon>
        <taxon>Pseudomonadota</taxon>
        <taxon>Betaproteobacteria</taxon>
        <taxon>Burkholderiales</taxon>
        <taxon>Comamonadaceae</taxon>
        <taxon>Variovorax</taxon>
    </lineage>
</organism>
<dbReference type="EMBL" id="JBBKZT010000009">
    <property type="protein sequence ID" value="MEJ8849071.1"/>
    <property type="molecule type" value="Genomic_DNA"/>
</dbReference>
<dbReference type="Proteomes" id="UP001385892">
    <property type="component" value="Unassembled WGS sequence"/>
</dbReference>
<evidence type="ECO:0000313" key="2">
    <source>
        <dbReference type="Proteomes" id="UP001385892"/>
    </source>
</evidence>
<name>A0ABU8WNH6_9BURK</name>
<comment type="caution">
    <text evidence="1">The sequence shown here is derived from an EMBL/GenBank/DDBJ whole genome shotgun (WGS) entry which is preliminary data.</text>
</comment>
<dbReference type="Pfam" id="PF05988">
    <property type="entry name" value="DUF899"/>
    <property type="match status" value="1"/>
</dbReference>
<protein>
    <submittedName>
        <fullName evidence="1">DUF899 domain-containing protein</fullName>
    </submittedName>
</protein>
<proteinExistence type="predicted"/>
<sequence>MNYPEIVSRADWQAQRDELLKAEKELMRSHDALNARRRRLPMTEIVHDYRFASPTRNDLRLIDLFDGRDQLIVYHNMLNDGSDHICPGCSKYSDNLMNNFAHLHARRTTFTMVARAKVPQIEQVKARMGWTFPWVSCHGSTFHEDMVTAQDNASFGLSVFIRRGERVFQGWFTSGRGVEQASNTFGLLDLTPWGRQEAWEQSPAGWPQEPTYGWLRLHDEYPASESPARQQGALHLAAAGNA</sequence>
<accession>A0ABU8WNH6</accession>
<gene>
    <name evidence="1" type="ORF">WKW82_20605</name>
</gene>
<dbReference type="InterPro" id="IPR010296">
    <property type="entry name" value="DUF899_thioredox"/>
</dbReference>
<evidence type="ECO:0000313" key="1">
    <source>
        <dbReference type="EMBL" id="MEJ8849071.1"/>
    </source>
</evidence>
<dbReference type="RefSeq" id="WP_340344201.1">
    <property type="nucleotide sequence ID" value="NZ_JBBKZT010000009.1"/>
</dbReference>
<reference evidence="1 2" key="1">
    <citation type="submission" date="2024-03" db="EMBL/GenBank/DDBJ databases">
        <title>Novel species of the genus Variovorax.</title>
        <authorList>
            <person name="Liu Q."/>
            <person name="Xin Y.-H."/>
        </authorList>
    </citation>
    <scope>NUCLEOTIDE SEQUENCE [LARGE SCALE GENOMIC DNA]</scope>
    <source>
        <strain evidence="1 2">KACC 18900</strain>
    </source>
</reference>